<proteinExistence type="predicted"/>
<gene>
    <name evidence="1" type="ORF">MANES_14G016600</name>
</gene>
<dbReference type="EMBL" id="CM004400">
    <property type="protein sequence ID" value="OAY30255.1"/>
    <property type="molecule type" value="Genomic_DNA"/>
</dbReference>
<organism evidence="1">
    <name type="scientific">Manihot esculenta</name>
    <name type="common">Cassava</name>
    <name type="synonym">Jatropha manihot</name>
    <dbReference type="NCBI Taxonomy" id="3983"/>
    <lineage>
        <taxon>Eukaryota</taxon>
        <taxon>Viridiplantae</taxon>
        <taxon>Streptophyta</taxon>
        <taxon>Embryophyta</taxon>
        <taxon>Tracheophyta</taxon>
        <taxon>Spermatophyta</taxon>
        <taxon>Magnoliopsida</taxon>
        <taxon>eudicotyledons</taxon>
        <taxon>Gunneridae</taxon>
        <taxon>Pentapetalae</taxon>
        <taxon>rosids</taxon>
        <taxon>fabids</taxon>
        <taxon>Malpighiales</taxon>
        <taxon>Euphorbiaceae</taxon>
        <taxon>Crotonoideae</taxon>
        <taxon>Manihoteae</taxon>
        <taxon>Manihot</taxon>
    </lineage>
</organism>
<dbReference type="EMBL" id="CM004400">
    <property type="protein sequence ID" value="OAY30256.1"/>
    <property type="molecule type" value="Genomic_DNA"/>
</dbReference>
<accession>A0A251J936</accession>
<evidence type="ECO:0000313" key="1">
    <source>
        <dbReference type="EMBL" id="OAY30256.1"/>
    </source>
</evidence>
<protein>
    <submittedName>
        <fullName evidence="1">Uncharacterized protein</fullName>
    </submittedName>
</protein>
<name>A0A251J936_MANES</name>
<reference evidence="1" key="1">
    <citation type="submission" date="2016-02" db="EMBL/GenBank/DDBJ databases">
        <title>WGS assembly of Manihot esculenta.</title>
        <authorList>
            <person name="Bredeson J.V."/>
            <person name="Prochnik S.E."/>
            <person name="Lyons J.B."/>
            <person name="Schmutz J."/>
            <person name="Grimwood J."/>
            <person name="Vrebalov J."/>
            <person name="Bart R.S."/>
            <person name="Amuge T."/>
            <person name="Ferguson M.E."/>
            <person name="Green R."/>
            <person name="Putnam N."/>
            <person name="Stites J."/>
            <person name="Rounsley S."/>
            <person name="Rokhsar D.S."/>
        </authorList>
    </citation>
    <scope>NUCLEOTIDE SEQUENCE [LARGE SCALE GENOMIC DNA]</scope>
    <source>
        <tissue evidence="1">Leaf</tissue>
    </source>
</reference>
<dbReference type="AlphaFoldDB" id="A0A251J936"/>
<sequence>MRGGSDELWKRHKILEEVHVSQCTISVFSMHQKLLISQLAFMFPCAYPCFVHISTAIYPPPVTSFPPAAAHPMVHAQDHNALQPPPPQLFIPQTMVQATRITYPLSCRDQKEGW</sequence>